<protein>
    <submittedName>
        <fullName evidence="5">TIR domain-containing protein</fullName>
    </submittedName>
</protein>
<evidence type="ECO:0000313" key="5">
    <source>
        <dbReference type="WBParaSite" id="HDID_0000388001-mRNA-1"/>
    </source>
</evidence>
<accession>A0A0R3SG70</accession>
<organism evidence="5">
    <name type="scientific">Hymenolepis diminuta</name>
    <name type="common">Rat tapeworm</name>
    <dbReference type="NCBI Taxonomy" id="6216"/>
    <lineage>
        <taxon>Eukaryota</taxon>
        <taxon>Metazoa</taxon>
        <taxon>Spiralia</taxon>
        <taxon>Lophotrochozoa</taxon>
        <taxon>Platyhelminthes</taxon>
        <taxon>Cestoda</taxon>
        <taxon>Eucestoda</taxon>
        <taxon>Cyclophyllidea</taxon>
        <taxon>Hymenolepididae</taxon>
        <taxon>Hymenolepis</taxon>
    </lineage>
</organism>
<reference evidence="5" key="1">
    <citation type="submission" date="2017-02" db="UniProtKB">
        <authorList>
            <consortium name="WormBaseParasite"/>
        </authorList>
    </citation>
    <scope>IDENTIFICATION</scope>
</reference>
<dbReference type="WBParaSite" id="HDID_0000388001-mRNA-1">
    <property type="protein sequence ID" value="HDID_0000388001-mRNA-1"/>
    <property type="gene ID" value="HDID_0000388001"/>
</dbReference>
<reference evidence="1 3" key="2">
    <citation type="submission" date="2018-11" db="EMBL/GenBank/DDBJ databases">
        <authorList>
            <consortium name="Pathogen Informatics"/>
        </authorList>
    </citation>
    <scope>NUCLEOTIDE SEQUENCE [LARGE SCALE GENOMIC DNA]</scope>
</reference>
<gene>
    <name evidence="1" type="ORF">HDID_LOCUS3878</name>
    <name evidence="2" type="ORF">WMSIL1_LOCUS7516</name>
</gene>
<proteinExistence type="predicted"/>
<evidence type="ECO:0000313" key="3">
    <source>
        <dbReference type="Proteomes" id="UP000274504"/>
    </source>
</evidence>
<keyword evidence="4" id="KW-1185">Reference proteome</keyword>
<dbReference type="AlphaFoldDB" id="A0A0R3SG70"/>
<evidence type="ECO:0000313" key="4">
    <source>
        <dbReference type="Proteomes" id="UP000321570"/>
    </source>
</evidence>
<reference evidence="2 4" key="3">
    <citation type="submission" date="2019-07" db="EMBL/GenBank/DDBJ databases">
        <authorList>
            <person name="Jastrzebski P J."/>
            <person name="Paukszto L."/>
            <person name="Jastrzebski P J."/>
        </authorList>
    </citation>
    <scope>NUCLEOTIDE SEQUENCE [LARGE SCALE GENOMIC DNA]</scope>
    <source>
        <strain evidence="2 4">WMS-il1</strain>
    </source>
</reference>
<dbReference type="EMBL" id="CABIJS010000277">
    <property type="protein sequence ID" value="VUZ48200.1"/>
    <property type="molecule type" value="Genomic_DNA"/>
</dbReference>
<evidence type="ECO:0000313" key="1">
    <source>
        <dbReference type="EMBL" id="VDL40294.1"/>
    </source>
</evidence>
<dbReference type="Proteomes" id="UP000274504">
    <property type="component" value="Unassembled WGS sequence"/>
</dbReference>
<dbReference type="OrthoDB" id="6237780at2759"/>
<name>A0A0R3SG70_HYMDI</name>
<dbReference type="EMBL" id="UYSG01001295">
    <property type="protein sequence ID" value="VDL40294.1"/>
    <property type="molecule type" value="Genomic_DNA"/>
</dbReference>
<evidence type="ECO:0000313" key="2">
    <source>
        <dbReference type="EMBL" id="VUZ48200.1"/>
    </source>
</evidence>
<dbReference type="Proteomes" id="UP000321570">
    <property type="component" value="Unassembled WGS sequence"/>
</dbReference>
<sequence length="350" mass="39924">MSSNLPFSIIESKYEISTLPTGTVVDISKYLGLLDKISLCSAIPGWKWLLLTPRVQKEFQRRITEWTWADKRLCETVFKSQKPSVDDLCDMVRYQHLQSESFSKRCPQTDGTILRCLVLGPAVDRPGIMSGFYGNLVNLVDVQDERQVFSNPPGSISNGIPIRIASKTESGSYDILMDVLTLHARVKSRRAIETSRIHDSFIINEGNLSEKAYSMVKSSDIVLYFVTTQTDQADWSEIRFELSRISQTLSSDQTLYIIGVCDEDTESGNYFSKVVEIARNLNVADCDTLKQSNDCWRIWVLKRRGFDCINLAEIFQWASYDCTSTRDSITQNSSMFSFLYDLIISPFKRH</sequence>